<feature type="chain" id="PRO_5035273974" description="Peptidase S8/S53 domain-containing protein" evidence="5">
    <location>
        <begin position="20"/>
        <end position="475"/>
    </location>
</feature>
<organism evidence="7 8">
    <name type="scientific">Allacma fusca</name>
    <dbReference type="NCBI Taxonomy" id="39272"/>
    <lineage>
        <taxon>Eukaryota</taxon>
        <taxon>Metazoa</taxon>
        <taxon>Ecdysozoa</taxon>
        <taxon>Arthropoda</taxon>
        <taxon>Hexapoda</taxon>
        <taxon>Collembola</taxon>
        <taxon>Symphypleona</taxon>
        <taxon>Sminthuridae</taxon>
        <taxon>Allacma</taxon>
    </lineage>
</organism>
<keyword evidence="3 4" id="KW-0720">Serine protease</keyword>
<dbReference type="PROSITE" id="PS00138">
    <property type="entry name" value="SUBTILASE_SER"/>
    <property type="match status" value="1"/>
</dbReference>
<protein>
    <recommendedName>
        <fullName evidence="6">Peptidase S8/S53 domain-containing protein</fullName>
    </recommendedName>
</protein>
<dbReference type="AlphaFoldDB" id="A0A8J2LA14"/>
<gene>
    <name evidence="7" type="ORF">AFUS01_LOCUS41209</name>
</gene>
<dbReference type="OrthoDB" id="1740355at2759"/>
<proteinExistence type="inferred from homology"/>
<dbReference type="Pfam" id="PF00082">
    <property type="entry name" value="Peptidase_S8"/>
    <property type="match status" value="1"/>
</dbReference>
<feature type="signal peptide" evidence="5">
    <location>
        <begin position="1"/>
        <end position="19"/>
    </location>
</feature>
<feature type="active site" description="Charge relay system" evidence="4">
    <location>
        <position position="186"/>
    </location>
</feature>
<reference evidence="7" key="1">
    <citation type="submission" date="2021-06" db="EMBL/GenBank/DDBJ databases">
        <authorList>
            <person name="Hodson N. C."/>
            <person name="Mongue J. A."/>
            <person name="Jaron S. K."/>
        </authorList>
    </citation>
    <scope>NUCLEOTIDE SEQUENCE</scope>
</reference>
<dbReference type="InterPro" id="IPR000209">
    <property type="entry name" value="Peptidase_S8/S53_dom"/>
</dbReference>
<evidence type="ECO:0000313" key="7">
    <source>
        <dbReference type="EMBL" id="CAG7831467.1"/>
    </source>
</evidence>
<evidence type="ECO:0000256" key="4">
    <source>
        <dbReference type="PROSITE-ProRule" id="PRU01240"/>
    </source>
</evidence>
<dbReference type="InterPro" id="IPR050131">
    <property type="entry name" value="Peptidase_S8_subtilisin-like"/>
</dbReference>
<keyword evidence="1 4" id="KW-0645">Protease</keyword>
<dbReference type="InterPro" id="IPR023828">
    <property type="entry name" value="Peptidase_S8_Ser-AS"/>
</dbReference>
<feature type="active site" description="Charge relay system" evidence="4">
    <location>
        <position position="394"/>
    </location>
</feature>
<dbReference type="PANTHER" id="PTHR43806">
    <property type="entry name" value="PEPTIDASE S8"/>
    <property type="match status" value="1"/>
</dbReference>
<dbReference type="GO" id="GO:0006508">
    <property type="term" value="P:proteolysis"/>
    <property type="evidence" value="ECO:0007669"/>
    <property type="project" value="UniProtKB-KW"/>
</dbReference>
<evidence type="ECO:0000256" key="2">
    <source>
        <dbReference type="ARBA" id="ARBA00022801"/>
    </source>
</evidence>
<evidence type="ECO:0000259" key="6">
    <source>
        <dbReference type="Pfam" id="PF00082"/>
    </source>
</evidence>
<evidence type="ECO:0000313" key="8">
    <source>
        <dbReference type="Proteomes" id="UP000708208"/>
    </source>
</evidence>
<dbReference type="PANTHER" id="PTHR43806:SF67">
    <property type="entry name" value="EGF-LIKE DOMAIN-CONTAINING PROTEIN"/>
    <property type="match status" value="1"/>
</dbReference>
<dbReference type="EMBL" id="CAJVCH010560595">
    <property type="protein sequence ID" value="CAG7831467.1"/>
    <property type="molecule type" value="Genomic_DNA"/>
</dbReference>
<accession>A0A8J2LA14</accession>
<feature type="domain" description="Peptidase S8/S53" evidence="6">
    <location>
        <begin position="177"/>
        <end position="425"/>
    </location>
</feature>
<comment type="caution">
    <text evidence="7">The sequence shown here is derived from an EMBL/GenBank/DDBJ whole genome shotgun (WGS) entry which is preliminary data.</text>
</comment>
<evidence type="ECO:0000256" key="1">
    <source>
        <dbReference type="ARBA" id="ARBA00022670"/>
    </source>
</evidence>
<keyword evidence="2 4" id="KW-0378">Hydrolase</keyword>
<feature type="active site" description="Charge relay system" evidence="4">
    <location>
        <position position="222"/>
    </location>
</feature>
<keyword evidence="5" id="KW-0732">Signal</keyword>
<evidence type="ECO:0000256" key="5">
    <source>
        <dbReference type="SAM" id="SignalP"/>
    </source>
</evidence>
<keyword evidence="8" id="KW-1185">Reference proteome</keyword>
<sequence length="475" mass="51839">MLKFSVAILLFWFVQQSHLAPSIDSFLVKSLKDNGKVTVVVSMKDRTASFLNQISLASFATRADRLNTVAKGLQIFAEKSQANILQILDQESRGKQFTFKSLWLTNQVIIRDADLDLIQKLSAYEEIDSITEEQVAYIEETIDLQVNDNLPLPTEEFFQWGIKEIEAPLVWDEGNRGEHVIVATIDTGVRGTHEALRGNFRQEYGWYDPPFGTVVPTDNHGHGTHTTANIAGAARNIGVAPRSRWISCRGCTASSCFQSHLLECAQWITCPTDIATNRTDCSMAPDLVSNSWVSSRGATWFAESIRAWRTAGIIPLVSIGNSGPGCGTATSPGDDEFVIGVGATTMDNVLSTFSSVGPTHTGSNIKPDIVAPGSQVFSAYHTSDTAYASMSGTSMASPHAAGTVALIMSSEPEDNHNFELIKAALQLGSVPTTSEGKSCDGIPDTHIPNHHIGYGRINARQSINWYRRLQKIRGY</sequence>
<evidence type="ECO:0000256" key="3">
    <source>
        <dbReference type="ARBA" id="ARBA00022825"/>
    </source>
</evidence>
<name>A0A8J2LA14_9HEXA</name>
<comment type="similarity">
    <text evidence="4">Belongs to the peptidase S8 family.</text>
</comment>
<dbReference type="Proteomes" id="UP000708208">
    <property type="component" value="Unassembled WGS sequence"/>
</dbReference>
<dbReference type="PROSITE" id="PS51892">
    <property type="entry name" value="SUBTILASE"/>
    <property type="match status" value="1"/>
</dbReference>
<dbReference type="GO" id="GO:0004252">
    <property type="term" value="F:serine-type endopeptidase activity"/>
    <property type="evidence" value="ECO:0007669"/>
    <property type="project" value="UniProtKB-UniRule"/>
</dbReference>